<evidence type="ECO:0000313" key="2">
    <source>
        <dbReference type="Proteomes" id="UP001265746"/>
    </source>
</evidence>
<comment type="caution">
    <text evidence="1">The sequence shown here is derived from an EMBL/GenBank/DDBJ whole genome shotgun (WGS) entry which is preliminary data.</text>
</comment>
<evidence type="ECO:0000313" key="1">
    <source>
        <dbReference type="EMBL" id="KAK2596517.1"/>
    </source>
</evidence>
<reference evidence="1" key="1">
    <citation type="submission" date="2023-06" db="EMBL/GenBank/DDBJ databases">
        <authorList>
            <person name="Noh H."/>
        </authorList>
    </citation>
    <scope>NUCLEOTIDE SEQUENCE</scope>
    <source>
        <strain evidence="1">DUCC20226</strain>
    </source>
</reference>
<protein>
    <submittedName>
        <fullName evidence="1">Uncharacterized protein</fullName>
    </submittedName>
</protein>
<organism evidence="1 2">
    <name type="scientific">Phomopsis amygdali</name>
    <name type="common">Fusicoccum amygdali</name>
    <dbReference type="NCBI Taxonomy" id="1214568"/>
    <lineage>
        <taxon>Eukaryota</taxon>
        <taxon>Fungi</taxon>
        <taxon>Dikarya</taxon>
        <taxon>Ascomycota</taxon>
        <taxon>Pezizomycotina</taxon>
        <taxon>Sordariomycetes</taxon>
        <taxon>Sordariomycetidae</taxon>
        <taxon>Diaporthales</taxon>
        <taxon>Diaporthaceae</taxon>
        <taxon>Diaporthe</taxon>
    </lineage>
</organism>
<dbReference type="PROSITE" id="PS51257">
    <property type="entry name" value="PROKAR_LIPOPROTEIN"/>
    <property type="match status" value="1"/>
</dbReference>
<dbReference type="EMBL" id="JAUJFL010000011">
    <property type="protein sequence ID" value="KAK2596517.1"/>
    <property type="molecule type" value="Genomic_DNA"/>
</dbReference>
<dbReference type="InterPro" id="IPR032675">
    <property type="entry name" value="LRR_dom_sf"/>
</dbReference>
<dbReference type="Proteomes" id="UP001265746">
    <property type="component" value="Unassembled WGS sequence"/>
</dbReference>
<keyword evidence="2" id="KW-1185">Reference proteome</keyword>
<accession>A0AAD9S1C9</accession>
<sequence length="577" mass="66472">MASKLECVPSEILVRIAGILDTAHPASLLAFACANNGCYVIASILLYRTIKITIDEGQQLAHDVKTLEKMLQRDDSFAHVRRLILLCKSPGTRYRYISLDACERMEDDLEPRDCWDLYRSESHLWPSNTGRIADTVQRLRPPRLKRIYLWKNSSGIGWNADKCKRPQSVLREHIQLDGPESPRSVPTELVSTRTFGDMSALRVLKLHIVVSPKSLPPPESFTSLVTLALTCSTDANTRSKQSWTYTAFFLRNLPRLATLQLREWDRRQSIKPCLGSNLRTLELSTRRRSSIWEPLKDAILRHITKCSPHLESLAVEVRRSRGDAAEIARYRALGRLPWLRHLDLTLDAAPPGFFYSWDANGVMTHYDTGIETWFDEQDKNYLDGNLHPLREGHARDFLINSAIDETLARSIFEVIDGAKAKRSDGVAPVPLERLSLRVSGGSSFKERRAVNSPTGYVWPFLTAVQRTWLVERDVRDDARDVLHVHETRPWVRTSCLEIPRVEEEEKSPRWMAIWRRIWLNETEGRVWWDDWESFPLALTPELPRNGDLTCLESNSREHLRTLELAWNRVRWKPKSSS</sequence>
<gene>
    <name evidence="1" type="ORF">N8I77_013404</name>
</gene>
<dbReference type="SUPFAM" id="SSF52047">
    <property type="entry name" value="RNI-like"/>
    <property type="match status" value="1"/>
</dbReference>
<dbReference type="AlphaFoldDB" id="A0AAD9S1C9"/>
<proteinExistence type="predicted"/>
<dbReference type="Gene3D" id="3.80.10.10">
    <property type="entry name" value="Ribonuclease Inhibitor"/>
    <property type="match status" value="1"/>
</dbReference>
<name>A0AAD9S1C9_PHOAM</name>